<dbReference type="Gene3D" id="2.60.120.10">
    <property type="entry name" value="Jelly Rolls"/>
    <property type="match status" value="1"/>
</dbReference>
<dbReference type="GO" id="GO:0035725">
    <property type="term" value="P:sodium ion transmembrane transport"/>
    <property type="evidence" value="ECO:0007669"/>
    <property type="project" value="TreeGrafter"/>
</dbReference>
<protein>
    <recommendedName>
        <fullName evidence="2">Cyclic nucleotide-binding domain-containing protein</fullName>
    </recommendedName>
</protein>
<comment type="caution">
    <text evidence="3">The sequence shown here is derived from an EMBL/GenBank/DDBJ whole genome shotgun (WGS) entry which is preliminary data.</text>
</comment>
<dbReference type="Pfam" id="PF00027">
    <property type="entry name" value="cNMP_binding"/>
    <property type="match status" value="1"/>
</dbReference>
<evidence type="ECO:0000259" key="2">
    <source>
        <dbReference type="PROSITE" id="PS50042"/>
    </source>
</evidence>
<dbReference type="InterPro" id="IPR014710">
    <property type="entry name" value="RmlC-like_jellyroll"/>
</dbReference>
<dbReference type="PROSITE" id="PS50042">
    <property type="entry name" value="CNMP_BINDING_3"/>
    <property type="match status" value="1"/>
</dbReference>
<evidence type="ECO:0000313" key="4">
    <source>
        <dbReference type="Proteomes" id="UP001378592"/>
    </source>
</evidence>
<name>A0AAN9VBA9_9ORTH</name>
<dbReference type="Proteomes" id="UP001378592">
    <property type="component" value="Unassembled WGS sequence"/>
</dbReference>
<dbReference type="CDD" id="cd00038">
    <property type="entry name" value="CAP_ED"/>
    <property type="match status" value="1"/>
</dbReference>
<feature type="compositionally biased region" description="Low complexity" evidence="1">
    <location>
        <begin position="188"/>
        <end position="204"/>
    </location>
</feature>
<gene>
    <name evidence="3" type="ORF">R5R35_004404</name>
</gene>
<dbReference type="InterPro" id="IPR051413">
    <property type="entry name" value="K/Na_HCN_channel"/>
</dbReference>
<feature type="domain" description="Cyclic nucleotide-binding" evidence="2">
    <location>
        <begin position="45"/>
        <end position="164"/>
    </location>
</feature>
<dbReference type="PANTHER" id="PTHR45689:SF14">
    <property type="entry name" value="CYCLIC NUCLEOTIDE-GATED CATION CHANNEL SUBUNIT A-LIKE PROTEIN"/>
    <property type="match status" value="1"/>
</dbReference>
<feature type="compositionally biased region" description="Basic residues" evidence="1">
    <location>
        <begin position="209"/>
        <end position="218"/>
    </location>
</feature>
<dbReference type="SUPFAM" id="SSF51206">
    <property type="entry name" value="cAMP-binding domain-like"/>
    <property type="match status" value="1"/>
</dbReference>
<dbReference type="InterPro" id="IPR018490">
    <property type="entry name" value="cNMP-bd_dom_sf"/>
</dbReference>
<dbReference type="GO" id="GO:0098855">
    <property type="term" value="C:HCN channel complex"/>
    <property type="evidence" value="ECO:0007669"/>
    <property type="project" value="TreeGrafter"/>
</dbReference>
<feature type="region of interest" description="Disordered" evidence="1">
    <location>
        <begin position="188"/>
        <end position="218"/>
    </location>
</feature>
<dbReference type="InterPro" id="IPR000595">
    <property type="entry name" value="cNMP-bd_dom"/>
</dbReference>
<dbReference type="EMBL" id="JAZDUA010000402">
    <property type="protein sequence ID" value="KAK7793110.1"/>
    <property type="molecule type" value="Genomic_DNA"/>
</dbReference>
<accession>A0AAN9VBA9</accession>
<dbReference type="GO" id="GO:0003254">
    <property type="term" value="P:regulation of membrane depolarization"/>
    <property type="evidence" value="ECO:0007669"/>
    <property type="project" value="TreeGrafter"/>
</dbReference>
<proteinExistence type="predicted"/>
<reference evidence="3 4" key="1">
    <citation type="submission" date="2024-03" db="EMBL/GenBank/DDBJ databases">
        <title>The genome assembly and annotation of the cricket Gryllus longicercus Weissman &amp; Gray.</title>
        <authorList>
            <person name="Szrajer S."/>
            <person name="Gray D."/>
            <person name="Ylla G."/>
        </authorList>
    </citation>
    <scope>NUCLEOTIDE SEQUENCE [LARGE SCALE GENOMIC DNA]</scope>
    <source>
        <strain evidence="3">DAG 2021-001</strain>
        <tissue evidence="3">Whole body minus gut</tissue>
    </source>
</reference>
<sequence length="218" mass="24874">MLMFYSHRFEGRFFKERAVIAHLPLTIRNAVRLSSCRQLISSSPFFRNVPKSLVNNIVAALYEELFLPHDVVYASGDLARYLYFLAQGTVAVFLSTGEEVGHLTDSSSFGEMGLMLKEHHHRHVESVVALEVCEIFLLERSDFERLVRPLPRLYNRIRAAAMLRATDVTHMEWAEGYDGYDSDYSYESVRPVSPTSSTSGSTGPQMTSKRIKRKKTNM</sequence>
<keyword evidence="4" id="KW-1185">Reference proteome</keyword>
<dbReference type="PANTHER" id="PTHR45689">
    <property type="entry name" value="I[[H]] CHANNEL, ISOFORM E"/>
    <property type="match status" value="1"/>
</dbReference>
<evidence type="ECO:0000313" key="3">
    <source>
        <dbReference type="EMBL" id="KAK7793110.1"/>
    </source>
</evidence>
<dbReference type="AlphaFoldDB" id="A0AAN9VBA9"/>
<dbReference type="SMART" id="SM00100">
    <property type="entry name" value="cNMP"/>
    <property type="match status" value="1"/>
</dbReference>
<evidence type="ECO:0000256" key="1">
    <source>
        <dbReference type="SAM" id="MobiDB-lite"/>
    </source>
</evidence>
<organism evidence="3 4">
    <name type="scientific">Gryllus longicercus</name>
    <dbReference type="NCBI Taxonomy" id="2509291"/>
    <lineage>
        <taxon>Eukaryota</taxon>
        <taxon>Metazoa</taxon>
        <taxon>Ecdysozoa</taxon>
        <taxon>Arthropoda</taxon>
        <taxon>Hexapoda</taxon>
        <taxon>Insecta</taxon>
        <taxon>Pterygota</taxon>
        <taxon>Neoptera</taxon>
        <taxon>Polyneoptera</taxon>
        <taxon>Orthoptera</taxon>
        <taxon>Ensifera</taxon>
        <taxon>Gryllidea</taxon>
        <taxon>Grylloidea</taxon>
        <taxon>Gryllidae</taxon>
        <taxon>Gryllinae</taxon>
        <taxon>Gryllus</taxon>
    </lineage>
</organism>
<dbReference type="GO" id="GO:0005249">
    <property type="term" value="F:voltage-gated potassium channel activity"/>
    <property type="evidence" value="ECO:0007669"/>
    <property type="project" value="TreeGrafter"/>
</dbReference>